<dbReference type="InterPro" id="IPR026353">
    <property type="entry name" value="Hypoxan-DNA_Glyclase"/>
</dbReference>
<feature type="domain" description="Uracil-DNA glycosylase-like" evidence="1">
    <location>
        <begin position="8"/>
        <end position="163"/>
    </location>
</feature>
<dbReference type="InterPro" id="IPR005122">
    <property type="entry name" value="Uracil-DNA_glycosylase-like"/>
</dbReference>
<evidence type="ECO:0000259" key="1">
    <source>
        <dbReference type="SMART" id="SM00986"/>
    </source>
</evidence>
<dbReference type="Gene3D" id="3.40.470.10">
    <property type="entry name" value="Uracil-DNA glycosylase-like domain"/>
    <property type="match status" value="1"/>
</dbReference>
<dbReference type="EMBL" id="UGVL01000001">
    <property type="protein sequence ID" value="SUE34164.1"/>
    <property type="molecule type" value="Genomic_DNA"/>
</dbReference>
<dbReference type="RefSeq" id="WP_027290091.1">
    <property type="nucleotide sequence ID" value="NZ_CALVFX010000014.1"/>
</dbReference>
<gene>
    <name evidence="2" type="ORF">NCTC11190_01382</name>
</gene>
<evidence type="ECO:0000313" key="2">
    <source>
        <dbReference type="EMBL" id="SUE34164.1"/>
    </source>
</evidence>
<dbReference type="NCBIfam" id="TIGR04274">
    <property type="entry name" value="hypoxanDNAglyco"/>
    <property type="match status" value="1"/>
</dbReference>
<sequence>MKILRSFAPVVTPESRVLVLGTMPGVMSLEKQQYYGFPHNAFWRIMASLTGYGDVPEDYARRLDMLRRGGIALWDVCRSCRREGSLDSRICDEEPNDIAGLLADHPAIRAIAFNGGPAHRLFKKHIGLQAVGEGRAVLVLPSTSPANASWSYERKLAAWGELKHWL</sequence>
<protein>
    <submittedName>
        <fullName evidence="2">G:T/U mismatch-specific DNA glycosylase</fullName>
    </submittedName>
</protein>
<dbReference type="CDD" id="cd10032">
    <property type="entry name" value="UDG-F6_HDG"/>
    <property type="match status" value="1"/>
</dbReference>
<name>A0A379MR21_9BACT</name>
<dbReference type="AlphaFoldDB" id="A0A379MR21"/>
<dbReference type="InterPro" id="IPR036895">
    <property type="entry name" value="Uracil-DNA_glycosylase-like_sf"/>
</dbReference>
<keyword evidence="3" id="KW-1185">Reference proteome</keyword>
<dbReference type="SMART" id="SM00987">
    <property type="entry name" value="UreE_C"/>
    <property type="match status" value="1"/>
</dbReference>
<dbReference type="Proteomes" id="UP000255233">
    <property type="component" value="Unassembled WGS sequence"/>
</dbReference>
<reference evidence="2 3" key="1">
    <citation type="submission" date="2018-06" db="EMBL/GenBank/DDBJ databases">
        <authorList>
            <consortium name="Pathogen Informatics"/>
            <person name="Doyle S."/>
        </authorList>
    </citation>
    <scope>NUCLEOTIDE SEQUENCE [LARGE SCALE GENOMIC DNA]</scope>
    <source>
        <strain evidence="2 3">NCTC11190</strain>
    </source>
</reference>
<evidence type="ECO:0000313" key="3">
    <source>
        <dbReference type="Proteomes" id="UP000255233"/>
    </source>
</evidence>
<dbReference type="Pfam" id="PF03167">
    <property type="entry name" value="UDG"/>
    <property type="match status" value="1"/>
</dbReference>
<dbReference type="OrthoDB" id="9799921at2"/>
<dbReference type="SMART" id="SM00986">
    <property type="entry name" value="UDG"/>
    <property type="match status" value="1"/>
</dbReference>
<dbReference type="SUPFAM" id="SSF52141">
    <property type="entry name" value="Uracil-DNA glycosylase-like"/>
    <property type="match status" value="1"/>
</dbReference>
<proteinExistence type="predicted"/>
<organism evidence="2 3">
    <name type="scientific">Rikenella microfusus</name>
    <dbReference type="NCBI Taxonomy" id="28139"/>
    <lineage>
        <taxon>Bacteria</taxon>
        <taxon>Pseudomonadati</taxon>
        <taxon>Bacteroidota</taxon>
        <taxon>Bacteroidia</taxon>
        <taxon>Bacteroidales</taxon>
        <taxon>Rikenellaceae</taxon>
        <taxon>Rikenella</taxon>
    </lineage>
</organism>
<accession>A0A379MR21</accession>
<dbReference type="STRING" id="880526.GCA_000427365_00012"/>